<organism evidence="3 4">
    <name type="scientific">Albimonas donghaensis</name>
    <dbReference type="NCBI Taxonomy" id="356660"/>
    <lineage>
        <taxon>Bacteria</taxon>
        <taxon>Pseudomonadati</taxon>
        <taxon>Pseudomonadota</taxon>
        <taxon>Alphaproteobacteria</taxon>
        <taxon>Rhodobacterales</taxon>
        <taxon>Paracoccaceae</taxon>
        <taxon>Albimonas</taxon>
    </lineage>
</organism>
<dbReference type="Proteomes" id="UP000199118">
    <property type="component" value="Unassembled WGS sequence"/>
</dbReference>
<keyword evidence="1" id="KW-0732">Signal</keyword>
<name>A0A1H3AU84_9RHOB</name>
<dbReference type="RefSeq" id="WP_092682679.1">
    <property type="nucleotide sequence ID" value="NZ_FNMZ01000004.1"/>
</dbReference>
<dbReference type="PROSITE" id="PS51257">
    <property type="entry name" value="PROKAR_LIPOPROTEIN"/>
    <property type="match status" value="1"/>
</dbReference>
<protein>
    <submittedName>
        <fullName evidence="3">Cholesterol transport system auxiliary component</fullName>
    </submittedName>
</protein>
<keyword evidence="4" id="KW-1185">Reference proteome</keyword>
<evidence type="ECO:0000256" key="1">
    <source>
        <dbReference type="SAM" id="SignalP"/>
    </source>
</evidence>
<reference evidence="3 4" key="1">
    <citation type="submission" date="2016-10" db="EMBL/GenBank/DDBJ databases">
        <authorList>
            <person name="de Groot N.N."/>
        </authorList>
    </citation>
    <scope>NUCLEOTIDE SEQUENCE [LARGE SCALE GENOMIC DNA]</scope>
    <source>
        <strain evidence="3 4">DSM 17890</strain>
    </source>
</reference>
<feature type="domain" description="ABC-type transport auxiliary lipoprotein component" evidence="2">
    <location>
        <begin position="45"/>
        <end position="215"/>
    </location>
</feature>
<dbReference type="InterPro" id="IPR005586">
    <property type="entry name" value="ABC_trans_aux"/>
</dbReference>
<dbReference type="SUPFAM" id="SSF159594">
    <property type="entry name" value="XCC0632-like"/>
    <property type="match status" value="1"/>
</dbReference>
<gene>
    <name evidence="3" type="ORF">SAMN05444336_104318</name>
</gene>
<evidence type="ECO:0000313" key="4">
    <source>
        <dbReference type="Proteomes" id="UP000199118"/>
    </source>
</evidence>
<feature type="signal peptide" evidence="1">
    <location>
        <begin position="1"/>
        <end position="30"/>
    </location>
</feature>
<sequence>MIRSHASRRRLPLRAAVLAVAAAAGLSGCAEIGRITNAANPIELYALTPKSTFPAAMPSVDSQLVVEEPTADASVNTDRIAVKPSPLQLQYFPIARWVDRAPLVVQRLMIESFENTGALTSVGRSSVGLRADYTLLSDLREFQAILPENLSPDPLAEAPDLPVDVLVRLNLKIVKQPESLIVSSRSFSARRKAGSNEFGDVALAFDDALGRTLREAVVWTVQEIDRVNKSNRFERRY</sequence>
<dbReference type="Pfam" id="PF03886">
    <property type="entry name" value="ABC_trans_aux"/>
    <property type="match status" value="1"/>
</dbReference>
<proteinExistence type="predicted"/>
<dbReference type="AlphaFoldDB" id="A0A1H3AU84"/>
<dbReference type="OrthoDB" id="9808689at2"/>
<dbReference type="EMBL" id="FNMZ01000004">
    <property type="protein sequence ID" value="SDX32988.1"/>
    <property type="molecule type" value="Genomic_DNA"/>
</dbReference>
<dbReference type="STRING" id="356660.SAMN05444336_104318"/>
<evidence type="ECO:0000259" key="2">
    <source>
        <dbReference type="Pfam" id="PF03886"/>
    </source>
</evidence>
<accession>A0A1H3AU84</accession>
<dbReference type="Gene3D" id="3.40.50.10610">
    <property type="entry name" value="ABC-type transport auxiliary lipoprotein component"/>
    <property type="match status" value="1"/>
</dbReference>
<evidence type="ECO:0000313" key="3">
    <source>
        <dbReference type="EMBL" id="SDX32988.1"/>
    </source>
</evidence>
<feature type="chain" id="PRO_5011719435" evidence="1">
    <location>
        <begin position="31"/>
        <end position="237"/>
    </location>
</feature>